<keyword evidence="5" id="KW-0998">Cell outer membrane</keyword>
<dbReference type="Pfam" id="PF06629">
    <property type="entry name" value="MipA"/>
    <property type="match status" value="1"/>
</dbReference>
<comment type="subcellular location">
    <subcellularLocation>
        <location evidence="1">Cell outer membrane</location>
    </subcellularLocation>
</comment>
<keyword evidence="9" id="KW-1185">Reference proteome</keyword>
<keyword evidence="4" id="KW-0472">Membrane</keyword>
<evidence type="ECO:0000313" key="9">
    <source>
        <dbReference type="Proteomes" id="UP001180825"/>
    </source>
</evidence>
<reference evidence="8 9" key="1">
    <citation type="submission" date="2023-07" db="EMBL/GenBank/DDBJ databases">
        <title>Sorghum-associated microbial communities from plants grown in Nebraska, USA.</title>
        <authorList>
            <person name="Schachtman D."/>
        </authorList>
    </citation>
    <scope>NUCLEOTIDE SEQUENCE [LARGE SCALE GENOMIC DNA]</scope>
    <source>
        <strain evidence="8 9">BE316</strain>
    </source>
</reference>
<comment type="caution">
    <text evidence="8">The sequence shown here is derived from an EMBL/GenBank/DDBJ whole genome shotgun (WGS) entry which is preliminary data.</text>
</comment>
<dbReference type="Proteomes" id="UP001180825">
    <property type="component" value="Unassembled WGS sequence"/>
</dbReference>
<dbReference type="PANTHER" id="PTHR38776">
    <property type="entry name" value="MLTA-INTERACTING PROTEIN-RELATED"/>
    <property type="match status" value="1"/>
</dbReference>
<name>A0ABU2A3X5_9BURK</name>
<evidence type="ECO:0000256" key="3">
    <source>
        <dbReference type="ARBA" id="ARBA00022729"/>
    </source>
</evidence>
<evidence type="ECO:0000256" key="5">
    <source>
        <dbReference type="ARBA" id="ARBA00023237"/>
    </source>
</evidence>
<evidence type="ECO:0000313" key="8">
    <source>
        <dbReference type="EMBL" id="MDR7331896.1"/>
    </source>
</evidence>
<evidence type="ECO:0000256" key="2">
    <source>
        <dbReference type="ARBA" id="ARBA00005722"/>
    </source>
</evidence>
<accession>A0ABU2A3X5</accession>
<comment type="similarity">
    <text evidence="2">Belongs to the MipA/OmpV family.</text>
</comment>
<evidence type="ECO:0000256" key="7">
    <source>
        <dbReference type="SAM" id="SignalP"/>
    </source>
</evidence>
<feature type="signal peptide" evidence="7">
    <location>
        <begin position="1"/>
        <end position="37"/>
    </location>
</feature>
<evidence type="ECO:0000256" key="6">
    <source>
        <dbReference type="SAM" id="MobiDB-lite"/>
    </source>
</evidence>
<feature type="chain" id="PRO_5047258198" evidence="7">
    <location>
        <begin position="38"/>
        <end position="280"/>
    </location>
</feature>
<evidence type="ECO:0000256" key="4">
    <source>
        <dbReference type="ARBA" id="ARBA00023136"/>
    </source>
</evidence>
<protein>
    <submittedName>
        <fullName evidence="8">Outer membrane protein</fullName>
    </submittedName>
</protein>
<proteinExistence type="inferred from homology"/>
<dbReference type="InterPro" id="IPR010583">
    <property type="entry name" value="MipA"/>
</dbReference>
<feature type="region of interest" description="Disordered" evidence="6">
    <location>
        <begin position="36"/>
        <end position="56"/>
    </location>
</feature>
<dbReference type="PANTHER" id="PTHR38776:SF1">
    <property type="entry name" value="MLTA-INTERACTING PROTEIN-RELATED"/>
    <property type="match status" value="1"/>
</dbReference>
<gene>
    <name evidence="8" type="ORF">J2X21_001022</name>
</gene>
<dbReference type="EMBL" id="JAVDXV010000002">
    <property type="protein sequence ID" value="MDR7331896.1"/>
    <property type="molecule type" value="Genomic_DNA"/>
</dbReference>
<dbReference type="RefSeq" id="WP_310325721.1">
    <property type="nucleotide sequence ID" value="NZ_JAVDXV010000002.1"/>
</dbReference>
<keyword evidence="3 7" id="KW-0732">Signal</keyword>
<evidence type="ECO:0000256" key="1">
    <source>
        <dbReference type="ARBA" id="ARBA00004442"/>
    </source>
</evidence>
<organism evidence="8 9">
    <name type="scientific">Roseateles asaccharophilus</name>
    <dbReference type="NCBI Taxonomy" id="582607"/>
    <lineage>
        <taxon>Bacteria</taxon>
        <taxon>Pseudomonadati</taxon>
        <taxon>Pseudomonadota</taxon>
        <taxon>Betaproteobacteria</taxon>
        <taxon>Burkholderiales</taxon>
        <taxon>Sphaerotilaceae</taxon>
        <taxon>Roseateles</taxon>
    </lineage>
</organism>
<sequence length="280" mass="30828">MARSYLPRSRASTRQSSVARLTAMAVLLGGAVSTATAQQTGRGGEGDSDGPEDTEWGLGLGVMVKQDAYKGIKRDTQVLPVLRFENEYVEIFGPGIELKLPSLRLGERARMKFGLVGEYDFSGYEAKDSPILAGMAERKGGLWLGAKAEWENDLLDVTAEWTAASGSSKGRKFSLGLKKEWHLGQHTMVMPYLTAHRLDKKYVDYYYGVRAAEATAGRAAYVGKGAMNLEVGMRTMYRFDEHHSVLLDLSMTRLAKHIKASPLVGRSSSKQLILGYVYSF</sequence>
<feature type="compositionally biased region" description="Acidic residues" evidence="6">
    <location>
        <begin position="46"/>
        <end position="55"/>
    </location>
</feature>